<feature type="region of interest" description="Disordered" evidence="12">
    <location>
        <begin position="1"/>
        <end position="35"/>
    </location>
</feature>
<evidence type="ECO:0000313" key="15">
    <source>
        <dbReference type="Proteomes" id="UP000521922"/>
    </source>
</evidence>
<evidence type="ECO:0000256" key="8">
    <source>
        <dbReference type="ARBA" id="ARBA00023065"/>
    </source>
</evidence>
<dbReference type="InterPro" id="IPR045861">
    <property type="entry name" value="CorA_cytoplasmic_dom"/>
</dbReference>
<dbReference type="AlphaFoldDB" id="A0A7Y9J1Q6"/>
<dbReference type="SUPFAM" id="SSF144083">
    <property type="entry name" value="Magnesium transport protein CorA, transmembrane region"/>
    <property type="match status" value="1"/>
</dbReference>
<accession>A0A7Y9J1Q6</accession>
<comment type="caution">
    <text evidence="14">The sequence shown here is derived from an EMBL/GenBank/DDBJ whole genome shotgun (WGS) entry which is preliminary data.</text>
</comment>
<dbReference type="Proteomes" id="UP000521922">
    <property type="component" value="Unassembled WGS sequence"/>
</dbReference>
<feature type="compositionally biased region" description="Basic residues" evidence="12">
    <location>
        <begin position="1"/>
        <end position="12"/>
    </location>
</feature>
<dbReference type="RefSeq" id="WP_179753059.1">
    <property type="nucleotide sequence ID" value="NZ_BAAAGN010000010.1"/>
</dbReference>
<keyword evidence="5 13" id="KW-0812">Transmembrane</keyword>
<dbReference type="Gene3D" id="3.30.460.20">
    <property type="entry name" value="CorA soluble domain-like"/>
    <property type="match status" value="1"/>
</dbReference>
<keyword evidence="8" id="KW-0406">Ion transport</keyword>
<evidence type="ECO:0000313" key="14">
    <source>
        <dbReference type="EMBL" id="NYD23375.1"/>
    </source>
</evidence>
<dbReference type="InterPro" id="IPR045863">
    <property type="entry name" value="CorA_TM1_TM2"/>
</dbReference>
<keyword evidence="3" id="KW-0813">Transport</keyword>
<dbReference type="GO" id="GO:0000287">
    <property type="term" value="F:magnesium ion binding"/>
    <property type="evidence" value="ECO:0007669"/>
    <property type="project" value="TreeGrafter"/>
</dbReference>
<dbReference type="CDD" id="cd12830">
    <property type="entry name" value="MtCorA-like"/>
    <property type="match status" value="1"/>
</dbReference>
<reference evidence="14 15" key="1">
    <citation type="submission" date="2020-07" db="EMBL/GenBank/DDBJ databases">
        <title>Sequencing the genomes of 1000 actinobacteria strains.</title>
        <authorList>
            <person name="Klenk H.-P."/>
        </authorList>
    </citation>
    <scope>NUCLEOTIDE SEQUENCE [LARGE SCALE GENOMIC DNA]</scope>
    <source>
        <strain evidence="14 15">DSM 7487</strain>
    </source>
</reference>
<evidence type="ECO:0000256" key="9">
    <source>
        <dbReference type="ARBA" id="ARBA00023136"/>
    </source>
</evidence>
<evidence type="ECO:0000256" key="3">
    <source>
        <dbReference type="ARBA" id="ARBA00022448"/>
    </source>
</evidence>
<feature type="transmembrane region" description="Helical" evidence="13">
    <location>
        <begin position="389"/>
        <end position="409"/>
    </location>
</feature>
<proteinExistence type="inferred from homology"/>
<keyword evidence="15" id="KW-1185">Reference proteome</keyword>
<keyword evidence="6" id="KW-0460">Magnesium</keyword>
<dbReference type="SUPFAM" id="SSF143865">
    <property type="entry name" value="CorA soluble domain-like"/>
    <property type="match status" value="1"/>
</dbReference>
<keyword evidence="9 13" id="KW-0472">Membrane</keyword>
<comment type="catalytic activity">
    <reaction evidence="10">
        <text>Mg(2+)(in) = Mg(2+)(out)</text>
        <dbReference type="Rhea" id="RHEA:29827"/>
        <dbReference type="ChEBI" id="CHEBI:18420"/>
    </reaction>
</comment>
<dbReference type="Gene3D" id="1.20.58.340">
    <property type="entry name" value="Magnesium transport protein CorA, transmembrane region"/>
    <property type="match status" value="2"/>
</dbReference>
<dbReference type="InterPro" id="IPR002523">
    <property type="entry name" value="MgTranspt_CorA/ZnTranspt_ZntB"/>
</dbReference>
<evidence type="ECO:0000256" key="6">
    <source>
        <dbReference type="ARBA" id="ARBA00022842"/>
    </source>
</evidence>
<evidence type="ECO:0000256" key="4">
    <source>
        <dbReference type="ARBA" id="ARBA00022475"/>
    </source>
</evidence>
<dbReference type="FunFam" id="1.20.58.340:FF:000004">
    <property type="entry name" value="Magnesium transport protein CorA"/>
    <property type="match status" value="1"/>
</dbReference>
<evidence type="ECO:0000256" key="5">
    <source>
        <dbReference type="ARBA" id="ARBA00022692"/>
    </source>
</evidence>
<comment type="subcellular location">
    <subcellularLocation>
        <location evidence="1">Cell membrane</location>
        <topology evidence="1">Multi-pass membrane protein</topology>
    </subcellularLocation>
</comment>
<evidence type="ECO:0000256" key="11">
    <source>
        <dbReference type="ARBA" id="ARBA00045497"/>
    </source>
</evidence>
<dbReference type="PANTHER" id="PTHR46494:SF1">
    <property type="entry name" value="CORA FAMILY METAL ION TRANSPORTER (EUROFUNG)"/>
    <property type="match status" value="1"/>
</dbReference>
<evidence type="ECO:0000256" key="13">
    <source>
        <dbReference type="SAM" id="Phobius"/>
    </source>
</evidence>
<comment type="similarity">
    <text evidence="2">Belongs to the CorA metal ion transporter (MIT) (TC 1.A.35) family.</text>
</comment>
<dbReference type="GO" id="GO:0015087">
    <property type="term" value="F:cobalt ion transmembrane transporter activity"/>
    <property type="evidence" value="ECO:0007669"/>
    <property type="project" value="TreeGrafter"/>
</dbReference>
<protein>
    <submittedName>
        <fullName evidence="14">Magnesium transporter</fullName>
    </submittedName>
</protein>
<dbReference type="EMBL" id="JACCBB010000001">
    <property type="protein sequence ID" value="NYD23375.1"/>
    <property type="molecule type" value="Genomic_DNA"/>
</dbReference>
<keyword evidence="7 13" id="KW-1133">Transmembrane helix</keyword>
<keyword evidence="4" id="KW-1003">Cell membrane</keyword>
<dbReference type="GO" id="GO:0005886">
    <property type="term" value="C:plasma membrane"/>
    <property type="evidence" value="ECO:0007669"/>
    <property type="project" value="UniProtKB-SubCell"/>
</dbReference>
<evidence type="ECO:0000256" key="7">
    <source>
        <dbReference type="ARBA" id="ARBA00022989"/>
    </source>
</evidence>
<name>A0A7Y9J1Q6_9ACTN</name>
<feature type="transmembrane region" description="Helical" evidence="13">
    <location>
        <begin position="358"/>
        <end position="377"/>
    </location>
</feature>
<dbReference type="GO" id="GO:0015095">
    <property type="term" value="F:magnesium ion transmembrane transporter activity"/>
    <property type="evidence" value="ECO:0007669"/>
    <property type="project" value="TreeGrafter"/>
</dbReference>
<sequence>MSSRPARQRPRPPARPGEAPARTGTGRDDGRPGAGATLAELPVVACKLYHADGRQQPVADLEAALATARARGGFVWIGLHGTSARDLERLATSFALPRLAVEDAINAHQRPKFEHYPDLVFAVLKPVRYVDHDEVVDVSEVAVFLGAHFLITVRHGESSVVADVRAELDLPELGVPELVLPELALPEPELPGPDGPDDEDADPGAPPPAGTRSPSPSPASVLYRLLDHVVDGYGDAVEAIAVDVEDIEEQVFSGDQEDHAERIYKLKREVLEFRRAVVPLVPPLQRLVEEDGSGPAWRVVAEEKRPYYRDVLDHLLRAADAIDGYDKLLTDVLQAHLTQVGVQQNRASARQNEDMRKISAWAAIALVPTAIAGIYGMNFDNMPELSTRYGYFVVLAVIVTVCTVLYVVFRARKWL</sequence>
<dbReference type="Pfam" id="PF01544">
    <property type="entry name" value="CorA"/>
    <property type="match status" value="2"/>
</dbReference>
<evidence type="ECO:0000256" key="12">
    <source>
        <dbReference type="SAM" id="MobiDB-lite"/>
    </source>
</evidence>
<evidence type="ECO:0000256" key="2">
    <source>
        <dbReference type="ARBA" id="ARBA00009765"/>
    </source>
</evidence>
<dbReference type="PANTHER" id="PTHR46494">
    <property type="entry name" value="CORA FAMILY METAL ION TRANSPORTER (EUROFUNG)"/>
    <property type="match status" value="1"/>
</dbReference>
<evidence type="ECO:0000256" key="10">
    <source>
        <dbReference type="ARBA" id="ARBA00034269"/>
    </source>
</evidence>
<organism evidence="14 15">
    <name type="scientific">Kineococcus aurantiacus</name>
    <dbReference type="NCBI Taxonomy" id="37633"/>
    <lineage>
        <taxon>Bacteria</taxon>
        <taxon>Bacillati</taxon>
        <taxon>Actinomycetota</taxon>
        <taxon>Actinomycetes</taxon>
        <taxon>Kineosporiales</taxon>
        <taxon>Kineosporiaceae</taxon>
        <taxon>Kineococcus</taxon>
    </lineage>
</organism>
<evidence type="ECO:0000256" key="1">
    <source>
        <dbReference type="ARBA" id="ARBA00004651"/>
    </source>
</evidence>
<comment type="function">
    <text evidence="11">Mediates influx of magnesium ions. Alternates between open and closed states. Activated by low cytoplasmic Mg(2+) levels. Inactive when cytoplasmic Mg(2+) levels are high.</text>
</comment>
<dbReference type="GO" id="GO:0050897">
    <property type="term" value="F:cobalt ion binding"/>
    <property type="evidence" value="ECO:0007669"/>
    <property type="project" value="TreeGrafter"/>
</dbReference>
<gene>
    <name evidence="14" type="ORF">BJ968_002915</name>
</gene>
<feature type="region of interest" description="Disordered" evidence="12">
    <location>
        <begin position="185"/>
        <end position="217"/>
    </location>
</feature>